<evidence type="ECO:0000313" key="3">
    <source>
        <dbReference type="Proteomes" id="UP001171606"/>
    </source>
</evidence>
<evidence type="ECO:0000259" key="1">
    <source>
        <dbReference type="Pfam" id="PF09339"/>
    </source>
</evidence>
<name>A0ABT8PJ54_9BURK</name>
<organism evidence="2 3">
    <name type="scientific">Burkholderia metallica</name>
    <dbReference type="NCBI Taxonomy" id="488729"/>
    <lineage>
        <taxon>Bacteria</taxon>
        <taxon>Pseudomonadati</taxon>
        <taxon>Pseudomonadota</taxon>
        <taxon>Betaproteobacteria</taxon>
        <taxon>Burkholderiales</taxon>
        <taxon>Burkholderiaceae</taxon>
        <taxon>Burkholderia</taxon>
        <taxon>Burkholderia cepacia complex</taxon>
    </lineage>
</organism>
<protein>
    <submittedName>
        <fullName evidence="2">Helix-turn-helix domain-containing protein</fullName>
    </submittedName>
</protein>
<dbReference type="InterPro" id="IPR005471">
    <property type="entry name" value="Tscrpt_reg_IclR_N"/>
</dbReference>
<dbReference type="Pfam" id="PF09339">
    <property type="entry name" value="HTH_IclR"/>
    <property type="match status" value="1"/>
</dbReference>
<dbReference type="RefSeq" id="WP_175784258.1">
    <property type="nucleotide sequence ID" value="NZ_JAUJSQ010000014.1"/>
</dbReference>
<evidence type="ECO:0000313" key="2">
    <source>
        <dbReference type="EMBL" id="MDN7935160.1"/>
    </source>
</evidence>
<dbReference type="InterPro" id="IPR036390">
    <property type="entry name" value="WH_DNA-bd_sf"/>
</dbReference>
<proteinExistence type="predicted"/>
<accession>A0ABT8PJ54</accession>
<feature type="domain" description="HTH iclR-type" evidence="1">
    <location>
        <begin position="31"/>
        <end position="71"/>
    </location>
</feature>
<sequence length="213" mass="23686">MTTQTVKRRTDRKPVHLEMAGGKTQRQRVWETLRAANGALTMTALSRTCKVESSTIHTYMHGLIAAGYVESTDGEARGAVTEKYYRLVRDCGLEAPRVTRDGKPVTMGLGHEQMWRAMRIIGEFDFRILAARASTRVAPVSAANAKAYVTALAAAGYLRCVQPAKHRIAARYVLVPGKYTGPRPPMLRRVNQVFDPNTVEVVWTEPKGIDDEE</sequence>
<comment type="caution">
    <text evidence="2">The sequence shown here is derived from an EMBL/GenBank/DDBJ whole genome shotgun (WGS) entry which is preliminary data.</text>
</comment>
<dbReference type="EMBL" id="JAUJSQ010000014">
    <property type="protein sequence ID" value="MDN7935160.1"/>
    <property type="molecule type" value="Genomic_DNA"/>
</dbReference>
<dbReference type="InterPro" id="IPR036388">
    <property type="entry name" value="WH-like_DNA-bd_sf"/>
</dbReference>
<gene>
    <name evidence="2" type="ORF">QZM52_28205</name>
</gene>
<dbReference type="Proteomes" id="UP001171606">
    <property type="component" value="Unassembled WGS sequence"/>
</dbReference>
<dbReference type="SUPFAM" id="SSF46785">
    <property type="entry name" value="Winged helix' DNA-binding domain"/>
    <property type="match status" value="1"/>
</dbReference>
<dbReference type="Gene3D" id="1.10.10.10">
    <property type="entry name" value="Winged helix-like DNA-binding domain superfamily/Winged helix DNA-binding domain"/>
    <property type="match status" value="1"/>
</dbReference>
<reference evidence="2" key="1">
    <citation type="submission" date="2023-07" db="EMBL/GenBank/DDBJ databases">
        <title>A collection of bacterial strains from the Burkholderia cepacia Research Laboratory and Repository.</title>
        <authorList>
            <person name="Lipuma J."/>
            <person name="Spilker T."/>
            <person name="Caverly L."/>
        </authorList>
    </citation>
    <scope>NUCLEOTIDE SEQUENCE</scope>
    <source>
        <strain evidence="2">AU42020</strain>
    </source>
</reference>
<keyword evidence="3" id="KW-1185">Reference proteome</keyword>